<keyword evidence="2" id="KW-1133">Transmembrane helix</keyword>
<evidence type="ECO:0000256" key="2">
    <source>
        <dbReference type="SAM" id="Phobius"/>
    </source>
</evidence>
<evidence type="ECO:0000313" key="3">
    <source>
        <dbReference type="EMBL" id="KAA5502534.1"/>
    </source>
</evidence>
<dbReference type="EMBL" id="QRKD01000001">
    <property type="protein sequence ID" value="RHH95289.1"/>
    <property type="molecule type" value="Genomic_DNA"/>
</dbReference>
<protein>
    <submittedName>
        <fullName evidence="4">Uncharacterized protein</fullName>
    </submittedName>
</protein>
<dbReference type="AlphaFoldDB" id="A0A414Z483"/>
<dbReference type="EMBL" id="VVYD01000002">
    <property type="protein sequence ID" value="KAA5502534.1"/>
    <property type="molecule type" value="Genomic_DNA"/>
</dbReference>
<dbReference type="RefSeq" id="WP_016272806.1">
    <property type="nucleotide sequence ID" value="NZ_CACRTB010000038.1"/>
</dbReference>
<keyword evidence="2" id="KW-0472">Membrane</keyword>
<evidence type="ECO:0000313" key="5">
    <source>
        <dbReference type="Proteomes" id="UP000283512"/>
    </source>
</evidence>
<sequence>MRKSKYDQSPLPVQGSKCIDKDDNISKIENRVDFETELVNLTNQIKDIKDVIQELRQIKAFVDASVLTFEESAQVLNAAVKTFDNISDTICHAIIQTENTVINVKLSDEDKAVLAEYRHRLIEAEKSLFEKQITELKALHTNHWKEVYKYVKSDTSFSLNGRIAKCAIVGFWILYAYFCLTLGGLIIYMKFF</sequence>
<evidence type="ECO:0000313" key="4">
    <source>
        <dbReference type="EMBL" id="RHH95289.1"/>
    </source>
</evidence>
<reference evidence="3 6" key="2">
    <citation type="journal article" date="2019" name="Nat. Med.">
        <title>A library of human gut bacterial isolates paired with longitudinal multiomics data enables mechanistic microbiome research.</title>
        <authorList>
            <person name="Poyet M."/>
            <person name="Groussin M."/>
            <person name="Gibbons S.M."/>
            <person name="Avila-Pacheco J."/>
            <person name="Jiang X."/>
            <person name="Kearney S.M."/>
            <person name="Perrotta A.R."/>
            <person name="Berdy B."/>
            <person name="Zhao S."/>
            <person name="Lieberman T.D."/>
            <person name="Swanson P.K."/>
            <person name="Smith M."/>
            <person name="Roesemann S."/>
            <person name="Alexander J.E."/>
            <person name="Rich S.A."/>
            <person name="Livny J."/>
            <person name="Vlamakis H."/>
            <person name="Clish C."/>
            <person name="Bullock K."/>
            <person name="Deik A."/>
            <person name="Scott J."/>
            <person name="Pierce K.A."/>
            <person name="Xavier R.J."/>
            <person name="Alm E.J."/>
        </authorList>
    </citation>
    <scope>NUCLEOTIDE SEQUENCE [LARGE SCALE GENOMIC DNA]</scope>
    <source>
        <strain evidence="3 6">BIOML-A19</strain>
    </source>
</reference>
<organism evidence="4 5">
    <name type="scientific">Bacteroides caccae</name>
    <dbReference type="NCBI Taxonomy" id="47678"/>
    <lineage>
        <taxon>Bacteria</taxon>
        <taxon>Pseudomonadati</taxon>
        <taxon>Bacteroidota</taxon>
        <taxon>Bacteroidia</taxon>
        <taxon>Bacteroidales</taxon>
        <taxon>Bacteroidaceae</taxon>
        <taxon>Bacteroides</taxon>
    </lineage>
</organism>
<keyword evidence="1" id="KW-0175">Coiled coil</keyword>
<evidence type="ECO:0000313" key="6">
    <source>
        <dbReference type="Proteomes" id="UP000368418"/>
    </source>
</evidence>
<keyword evidence="2" id="KW-0812">Transmembrane</keyword>
<reference evidence="4 5" key="1">
    <citation type="submission" date="2018-08" db="EMBL/GenBank/DDBJ databases">
        <title>A genome reference for cultivated species of the human gut microbiota.</title>
        <authorList>
            <person name="Zou Y."/>
            <person name="Xue W."/>
            <person name="Luo G."/>
        </authorList>
    </citation>
    <scope>NUCLEOTIDE SEQUENCE [LARGE SCALE GENOMIC DNA]</scope>
    <source>
        <strain evidence="4 5">AM16-49B</strain>
    </source>
</reference>
<accession>A0A414Z483</accession>
<feature type="coiled-coil region" evidence="1">
    <location>
        <begin position="31"/>
        <end position="58"/>
    </location>
</feature>
<name>A0A414Z483_9BACE</name>
<proteinExistence type="predicted"/>
<dbReference type="Proteomes" id="UP000368418">
    <property type="component" value="Unassembled WGS sequence"/>
</dbReference>
<comment type="caution">
    <text evidence="4">The sequence shown here is derived from an EMBL/GenBank/DDBJ whole genome shotgun (WGS) entry which is preliminary data.</text>
</comment>
<feature type="transmembrane region" description="Helical" evidence="2">
    <location>
        <begin position="166"/>
        <end position="189"/>
    </location>
</feature>
<dbReference type="Proteomes" id="UP000283512">
    <property type="component" value="Unassembled WGS sequence"/>
</dbReference>
<gene>
    <name evidence="4" type="ORF">DW190_03470</name>
    <name evidence="3" type="ORF">F2Y31_04615</name>
</gene>
<evidence type="ECO:0000256" key="1">
    <source>
        <dbReference type="SAM" id="Coils"/>
    </source>
</evidence>